<dbReference type="RefSeq" id="WP_162442011.1">
    <property type="nucleotide sequence ID" value="NZ_CP048222.1"/>
</dbReference>
<feature type="transmembrane region" description="Helical" evidence="1">
    <location>
        <begin position="38"/>
        <end position="59"/>
    </location>
</feature>
<evidence type="ECO:0000313" key="3">
    <source>
        <dbReference type="EMBL" id="QHT65938.1"/>
    </source>
</evidence>
<dbReference type="KEGG" id="rhoz:GXP67_04265"/>
<feature type="transmembrane region" description="Helical" evidence="1">
    <location>
        <begin position="73"/>
        <end position="92"/>
    </location>
</feature>
<keyword evidence="1" id="KW-0472">Membrane</keyword>
<keyword evidence="4" id="KW-1185">Reference proteome</keyword>
<feature type="transmembrane region" description="Helical" evidence="1">
    <location>
        <begin position="12"/>
        <end position="32"/>
    </location>
</feature>
<evidence type="ECO:0000259" key="2">
    <source>
        <dbReference type="Pfam" id="PF00487"/>
    </source>
</evidence>
<dbReference type="InterPro" id="IPR005804">
    <property type="entry name" value="FA_desaturase_dom"/>
</dbReference>
<dbReference type="Proteomes" id="UP000480178">
    <property type="component" value="Chromosome"/>
</dbReference>
<reference evidence="3 4" key="1">
    <citation type="submission" date="2020-01" db="EMBL/GenBank/DDBJ databases">
        <authorList>
            <person name="Kim M.K."/>
        </authorList>
    </citation>
    <scope>NUCLEOTIDE SEQUENCE [LARGE SCALE GENOMIC DNA]</scope>
    <source>
        <strain evidence="3 4">172606-1</strain>
    </source>
</reference>
<name>A0A6C0GDE6_9BACT</name>
<feature type="transmembrane region" description="Helical" evidence="1">
    <location>
        <begin position="184"/>
        <end position="209"/>
    </location>
</feature>
<evidence type="ECO:0000313" key="4">
    <source>
        <dbReference type="Proteomes" id="UP000480178"/>
    </source>
</evidence>
<dbReference type="EMBL" id="CP048222">
    <property type="protein sequence ID" value="QHT65938.1"/>
    <property type="molecule type" value="Genomic_DNA"/>
</dbReference>
<dbReference type="AlphaFoldDB" id="A0A6C0GDE6"/>
<evidence type="ECO:0000256" key="1">
    <source>
        <dbReference type="SAM" id="Phobius"/>
    </source>
</evidence>
<keyword evidence="1" id="KW-1133">Transmembrane helix</keyword>
<sequence>MKEEIVYPIPYRLNLTIGGSCFAGALLVLYMGSHTEKMLYQSGLAILFAILMIPLYSLIHEAEHDMMHPNRKLNYWLGVVLSWIFVAPFTFIRKCHLNHHKHNRTDYEMWDLYYAHQQKWLRQGYFYIVRLGMEWIMIVVAVVLFALLPKLVFSKLFSWNHEIKGIIQGANKDKLLVKIRLESYLVIAFQFIIFFLLKLDIYFLIGAYFCHAFVWSSQNYVTHAFSPRDIINGAHNLKMPLLVRYLYLNFNIHLAHHQYPKMPWIYLPKCIQSTTKELSFWHIYIKLWLGPELTREPSPVADKEIHSA</sequence>
<dbReference type="Pfam" id="PF00487">
    <property type="entry name" value="FA_desaturase"/>
    <property type="match status" value="1"/>
</dbReference>
<feature type="transmembrane region" description="Helical" evidence="1">
    <location>
        <begin position="125"/>
        <end position="148"/>
    </location>
</feature>
<dbReference type="GO" id="GO:0006629">
    <property type="term" value="P:lipid metabolic process"/>
    <property type="evidence" value="ECO:0007669"/>
    <property type="project" value="InterPro"/>
</dbReference>
<keyword evidence="1" id="KW-0812">Transmembrane</keyword>
<protein>
    <recommendedName>
        <fullName evidence="2">Fatty acid desaturase domain-containing protein</fullName>
    </recommendedName>
</protein>
<proteinExistence type="predicted"/>
<feature type="domain" description="Fatty acid desaturase" evidence="2">
    <location>
        <begin position="45"/>
        <end position="270"/>
    </location>
</feature>
<organism evidence="3 4">
    <name type="scientific">Rhodocytophaga rosea</name>
    <dbReference type="NCBI Taxonomy" id="2704465"/>
    <lineage>
        <taxon>Bacteria</taxon>
        <taxon>Pseudomonadati</taxon>
        <taxon>Bacteroidota</taxon>
        <taxon>Cytophagia</taxon>
        <taxon>Cytophagales</taxon>
        <taxon>Rhodocytophagaceae</taxon>
        <taxon>Rhodocytophaga</taxon>
    </lineage>
</organism>
<gene>
    <name evidence="3" type="ORF">GXP67_04265</name>
</gene>
<accession>A0A6C0GDE6</accession>